<feature type="compositionally biased region" description="Pro residues" evidence="1">
    <location>
        <begin position="67"/>
        <end position="96"/>
    </location>
</feature>
<organism evidence="2 3">
    <name type="scientific">Chiloscyllium punctatum</name>
    <name type="common">Brownbanded bambooshark</name>
    <name type="synonym">Hemiscyllium punctatum</name>
    <dbReference type="NCBI Taxonomy" id="137246"/>
    <lineage>
        <taxon>Eukaryota</taxon>
        <taxon>Metazoa</taxon>
        <taxon>Chordata</taxon>
        <taxon>Craniata</taxon>
        <taxon>Vertebrata</taxon>
        <taxon>Chondrichthyes</taxon>
        <taxon>Elasmobranchii</taxon>
        <taxon>Galeomorphii</taxon>
        <taxon>Galeoidea</taxon>
        <taxon>Orectolobiformes</taxon>
        <taxon>Hemiscylliidae</taxon>
        <taxon>Chiloscyllium</taxon>
    </lineage>
</organism>
<reference evidence="2 3" key="1">
    <citation type="journal article" date="2018" name="Nat. Ecol. Evol.">
        <title>Shark genomes provide insights into elasmobranch evolution and the origin of vertebrates.</title>
        <authorList>
            <person name="Hara Y"/>
            <person name="Yamaguchi K"/>
            <person name="Onimaru K"/>
            <person name="Kadota M"/>
            <person name="Koyanagi M"/>
            <person name="Keeley SD"/>
            <person name="Tatsumi K"/>
            <person name="Tanaka K"/>
            <person name="Motone F"/>
            <person name="Kageyama Y"/>
            <person name="Nozu R"/>
            <person name="Adachi N"/>
            <person name="Nishimura O"/>
            <person name="Nakagawa R"/>
            <person name="Tanegashima C"/>
            <person name="Kiyatake I"/>
            <person name="Matsumoto R"/>
            <person name="Murakumo K"/>
            <person name="Nishida K"/>
            <person name="Terakita A"/>
            <person name="Kuratani S"/>
            <person name="Sato K"/>
            <person name="Hyodo S Kuraku.S."/>
        </authorList>
    </citation>
    <scope>NUCLEOTIDE SEQUENCE [LARGE SCALE GENOMIC DNA]</scope>
</reference>
<sequence length="302" mass="31681">MRLAQEKALKRKLEEEQKLKQQQLAAQLHPLQSTPAPPSLTAPAPPIQTAMAPQNQIVATPSVQSAPAPPNLVVPVPPVQTTPAPPSLITPAPPSLIAPSPAVKTIPAPPSLIAPGPSSQAASKSPTQAALAPPSQAVPSQTTTAVVVAPKDEPMETSSSVPDPTANRETENPTIIIDVKEEEEGPMALDETSHGMVVMDTDSAPREHASQQPVLHQVGHLVARDHGDVTEQVILVRDEPVQAEKPALGSEPANTPEEPMEQGAEGGVPEEKVEEDAEKEQAVASDAQQPITKRKSALRKSS</sequence>
<evidence type="ECO:0000256" key="1">
    <source>
        <dbReference type="SAM" id="MobiDB-lite"/>
    </source>
</evidence>
<feature type="region of interest" description="Disordered" evidence="1">
    <location>
        <begin position="1"/>
        <end position="185"/>
    </location>
</feature>
<accession>A0A401T8R3</accession>
<proteinExistence type="predicted"/>
<evidence type="ECO:0000313" key="3">
    <source>
        <dbReference type="Proteomes" id="UP000287033"/>
    </source>
</evidence>
<feature type="compositionally biased region" description="Basic and acidic residues" evidence="1">
    <location>
        <begin position="1"/>
        <end position="19"/>
    </location>
</feature>
<protein>
    <submittedName>
        <fullName evidence="2">Uncharacterized protein</fullName>
    </submittedName>
</protein>
<gene>
    <name evidence="2" type="ORF">chiPu_0023177</name>
</gene>
<feature type="compositionally biased region" description="Polar residues" evidence="1">
    <location>
        <begin position="51"/>
        <end position="65"/>
    </location>
</feature>
<keyword evidence="3" id="KW-1185">Reference proteome</keyword>
<feature type="compositionally biased region" description="Pro residues" evidence="1">
    <location>
        <begin position="35"/>
        <end position="46"/>
    </location>
</feature>
<evidence type="ECO:0000313" key="2">
    <source>
        <dbReference type="EMBL" id="GCC39039.1"/>
    </source>
</evidence>
<comment type="caution">
    <text evidence="2">The sequence shown here is derived from an EMBL/GenBank/DDBJ whole genome shotgun (WGS) entry which is preliminary data.</text>
</comment>
<dbReference type="Proteomes" id="UP000287033">
    <property type="component" value="Unassembled WGS sequence"/>
</dbReference>
<name>A0A401T8R3_CHIPU</name>
<feature type="compositionally biased region" description="Basic residues" evidence="1">
    <location>
        <begin position="292"/>
        <end position="302"/>
    </location>
</feature>
<dbReference type="AlphaFoldDB" id="A0A401T8R3"/>
<feature type="compositionally biased region" description="Polar residues" evidence="1">
    <location>
        <begin position="117"/>
        <end position="128"/>
    </location>
</feature>
<feature type="region of interest" description="Disordered" evidence="1">
    <location>
        <begin position="239"/>
        <end position="302"/>
    </location>
</feature>
<dbReference type="EMBL" id="BEZZ01016877">
    <property type="protein sequence ID" value="GCC39039.1"/>
    <property type="molecule type" value="Genomic_DNA"/>
</dbReference>